<dbReference type="EMBL" id="CAJVCH010561699">
    <property type="protein sequence ID" value="CAG7831714.1"/>
    <property type="molecule type" value="Genomic_DNA"/>
</dbReference>
<comment type="caution">
    <text evidence="1">The sequence shown here is derived from an EMBL/GenBank/DDBJ whole genome shotgun (WGS) entry which is preliminary data.</text>
</comment>
<organism evidence="1 2">
    <name type="scientific">Allacma fusca</name>
    <dbReference type="NCBI Taxonomy" id="39272"/>
    <lineage>
        <taxon>Eukaryota</taxon>
        <taxon>Metazoa</taxon>
        <taxon>Ecdysozoa</taxon>
        <taxon>Arthropoda</taxon>
        <taxon>Hexapoda</taxon>
        <taxon>Collembola</taxon>
        <taxon>Symphypleona</taxon>
        <taxon>Sminthuridae</taxon>
        <taxon>Allacma</taxon>
    </lineage>
</organism>
<name>A0A8J2LF04_9HEXA</name>
<dbReference type="AlphaFoldDB" id="A0A8J2LF04"/>
<sequence>MSNPTNYDWQRAKRVLRYLKGSRDLKLVYSSLTNEVEIYTDASYKDLKPSNKTTEGFIIKVFGDVISWAARKRRRRVTSTCEAEFRVLNEGIREMKCIQSTIKSVMRDYIYPVVAFCDSESAIKCTTVTSKPKLKHVIEEEEQLVRECVKYGEVRIMKIDTEDQLADICTKPLGLARFVKLRHELLHDEI</sequence>
<protein>
    <submittedName>
        <fullName evidence="1">Uncharacterized protein</fullName>
    </submittedName>
</protein>
<dbReference type="PANTHER" id="PTHR11439:SF467">
    <property type="entry name" value="INTEGRASE CATALYTIC DOMAIN-CONTAINING PROTEIN"/>
    <property type="match status" value="1"/>
</dbReference>
<accession>A0A8J2LF04</accession>
<dbReference type="CDD" id="cd09272">
    <property type="entry name" value="RNase_HI_RT_Ty1"/>
    <property type="match status" value="1"/>
</dbReference>
<dbReference type="Proteomes" id="UP000708208">
    <property type="component" value="Unassembled WGS sequence"/>
</dbReference>
<dbReference type="OrthoDB" id="8188638at2759"/>
<gene>
    <name evidence="1" type="ORF">AFUS01_LOCUS41441</name>
</gene>
<dbReference type="PANTHER" id="PTHR11439">
    <property type="entry name" value="GAG-POL-RELATED RETROTRANSPOSON"/>
    <property type="match status" value="1"/>
</dbReference>
<proteinExistence type="predicted"/>
<evidence type="ECO:0000313" key="2">
    <source>
        <dbReference type="Proteomes" id="UP000708208"/>
    </source>
</evidence>
<keyword evidence="2" id="KW-1185">Reference proteome</keyword>
<reference evidence="1" key="1">
    <citation type="submission" date="2021-06" db="EMBL/GenBank/DDBJ databases">
        <authorList>
            <person name="Hodson N. C."/>
            <person name="Mongue J. A."/>
            <person name="Jaron S. K."/>
        </authorList>
    </citation>
    <scope>NUCLEOTIDE SEQUENCE</scope>
</reference>
<evidence type="ECO:0000313" key="1">
    <source>
        <dbReference type="EMBL" id="CAG7831714.1"/>
    </source>
</evidence>